<comment type="subcellular location">
    <subcellularLocation>
        <location evidence="9">Cytoplasm</location>
        <location evidence="9">Cytosol</location>
    </subcellularLocation>
    <subcellularLocation>
        <location evidence="1">Membrane</location>
        <topology evidence="1">Single-pass membrane protein</topology>
    </subcellularLocation>
</comment>
<dbReference type="PROSITE" id="PS00876">
    <property type="entry name" value="IDO_1"/>
    <property type="match status" value="1"/>
</dbReference>
<evidence type="ECO:0000256" key="1">
    <source>
        <dbReference type="ARBA" id="ARBA00004167"/>
    </source>
</evidence>
<dbReference type="SUPFAM" id="SSF140959">
    <property type="entry name" value="Indolic compounds 2,3-dioxygenase-like"/>
    <property type="match status" value="1"/>
</dbReference>
<dbReference type="Gene3D" id="3.40.390.10">
    <property type="entry name" value="Collagenase (Catalytic Domain)"/>
    <property type="match status" value="1"/>
</dbReference>
<dbReference type="CDD" id="cd04269">
    <property type="entry name" value="ZnMc_adamalysin_II_like"/>
    <property type="match status" value="1"/>
</dbReference>
<keyword evidence="9" id="KW-0391">Immunity</keyword>
<dbReference type="InterPro" id="IPR037217">
    <property type="entry name" value="Trp/Indoleamine_2_3_dOase-like"/>
</dbReference>
<evidence type="ECO:0000259" key="11">
    <source>
        <dbReference type="PROSITE" id="PS50214"/>
    </source>
</evidence>
<dbReference type="InterPro" id="IPR001762">
    <property type="entry name" value="Disintegrin_dom"/>
</dbReference>
<keyword evidence="7 9" id="KW-0349">Heme</keyword>
<evidence type="ECO:0000256" key="9">
    <source>
        <dbReference type="RuleBase" id="RU369119"/>
    </source>
</evidence>
<dbReference type="Pfam" id="PF01421">
    <property type="entry name" value="Reprolysin"/>
    <property type="match status" value="1"/>
</dbReference>
<feature type="compositionally biased region" description="Basic and acidic residues" evidence="10">
    <location>
        <begin position="80"/>
        <end position="93"/>
    </location>
</feature>
<dbReference type="GO" id="GO:0019441">
    <property type="term" value="P:L-tryptophan catabolic process to kynurenine"/>
    <property type="evidence" value="ECO:0007669"/>
    <property type="project" value="UniProtKB-UniRule"/>
</dbReference>
<dbReference type="InterPro" id="IPR036436">
    <property type="entry name" value="Disintegrin_dom_sf"/>
</dbReference>
<dbReference type="PROSITE" id="PS50214">
    <property type="entry name" value="DISINTEGRIN_2"/>
    <property type="match status" value="1"/>
</dbReference>
<dbReference type="InterPro" id="IPR000898">
    <property type="entry name" value="Indolamine_dOase"/>
</dbReference>
<comment type="catalytic activity">
    <reaction evidence="9">
        <text>D-tryptophan + O2 = N-formyl-D-kynurenine</text>
        <dbReference type="Rhea" id="RHEA:14189"/>
        <dbReference type="ChEBI" id="CHEBI:15379"/>
        <dbReference type="ChEBI" id="CHEBI:57719"/>
        <dbReference type="ChEBI" id="CHEBI:60051"/>
        <dbReference type="EC" id="1.13.11.52"/>
    </reaction>
</comment>
<dbReference type="EC" id="1.13.11.52" evidence="9"/>
<keyword evidence="4 7" id="KW-0408">Iron</keyword>
<feature type="region of interest" description="Disordered" evidence="10">
    <location>
        <begin position="1037"/>
        <end position="1061"/>
    </location>
</feature>
<dbReference type="InterPro" id="IPR001590">
    <property type="entry name" value="Peptidase_M12B"/>
</dbReference>
<dbReference type="Gene3D" id="4.10.70.10">
    <property type="entry name" value="Disintegrin domain"/>
    <property type="match status" value="1"/>
</dbReference>
<keyword evidence="3 7" id="KW-0479">Metal-binding</keyword>
<dbReference type="GO" id="GO:0033754">
    <property type="term" value="F:indoleamine 2,3-dioxygenase activity"/>
    <property type="evidence" value="ECO:0007669"/>
    <property type="project" value="UniProtKB-EC"/>
</dbReference>
<evidence type="ECO:0000256" key="10">
    <source>
        <dbReference type="SAM" id="MobiDB-lite"/>
    </source>
</evidence>
<dbReference type="PANTHER" id="PTHR28657:SF2">
    <property type="entry name" value="INDOLEAMINE 2,3-DIOXYGENASE 1"/>
    <property type="match status" value="1"/>
</dbReference>
<dbReference type="GO" id="GO:0004222">
    <property type="term" value="F:metalloendopeptidase activity"/>
    <property type="evidence" value="ECO:0007669"/>
    <property type="project" value="InterPro"/>
</dbReference>
<evidence type="ECO:0000313" key="13">
    <source>
        <dbReference type="EMBL" id="KFO36437.1"/>
    </source>
</evidence>
<evidence type="ECO:0000256" key="4">
    <source>
        <dbReference type="ARBA" id="ARBA00023004"/>
    </source>
</evidence>
<comment type="function">
    <text evidence="9">Catalyzes the first and rate limiting step of the catabolism of tryptophan along the kynurenine pathway. Involved in immune regulation.</text>
</comment>
<dbReference type="GO" id="GO:0020037">
    <property type="term" value="F:heme binding"/>
    <property type="evidence" value="ECO:0007669"/>
    <property type="project" value="UniProtKB-UniRule"/>
</dbReference>
<comment type="catalytic activity">
    <reaction evidence="9">
        <text>L-tryptophan + O2 = N-formyl-L-kynurenine</text>
        <dbReference type="Rhea" id="RHEA:24536"/>
        <dbReference type="ChEBI" id="CHEBI:15379"/>
        <dbReference type="ChEBI" id="CHEBI:57912"/>
        <dbReference type="ChEBI" id="CHEBI:58629"/>
    </reaction>
</comment>
<name>A0A091DZC3_FUKDA</name>
<dbReference type="Gene3D" id="1.20.58.480">
    <property type="match status" value="1"/>
</dbReference>
<feature type="domain" description="Disintegrin" evidence="11">
    <location>
        <begin position="411"/>
        <end position="478"/>
    </location>
</feature>
<dbReference type="GO" id="GO:0034354">
    <property type="term" value="P:'de novo' NAD+ biosynthetic process from L-tryptophan"/>
    <property type="evidence" value="ECO:0007669"/>
    <property type="project" value="TreeGrafter"/>
</dbReference>
<dbReference type="eggNOG" id="KOG3607">
    <property type="taxonomic scope" value="Eukaryota"/>
</dbReference>
<dbReference type="InterPro" id="IPR034027">
    <property type="entry name" value="Reprolysin_adamalysin"/>
</dbReference>
<gene>
    <name evidence="13" type="ORF">H920_02186</name>
</gene>
<dbReference type="SMART" id="SM00608">
    <property type="entry name" value="ACR"/>
    <property type="match status" value="1"/>
</dbReference>
<keyword evidence="9" id="KW-0963">Cytoplasm</keyword>
<dbReference type="EMBL" id="KN121427">
    <property type="protein sequence ID" value="KFO36437.1"/>
    <property type="molecule type" value="Genomic_DNA"/>
</dbReference>
<evidence type="ECO:0000256" key="3">
    <source>
        <dbReference type="ARBA" id="ARBA00022723"/>
    </source>
</evidence>
<dbReference type="SMART" id="SM00050">
    <property type="entry name" value="DISIN"/>
    <property type="match status" value="1"/>
</dbReference>
<evidence type="ECO:0000256" key="2">
    <source>
        <dbReference type="ARBA" id="ARBA00007119"/>
    </source>
</evidence>
<organism evidence="13 14">
    <name type="scientific">Fukomys damarensis</name>
    <name type="common">Damaraland mole rat</name>
    <name type="synonym">Cryptomys damarensis</name>
    <dbReference type="NCBI Taxonomy" id="885580"/>
    <lineage>
        <taxon>Eukaryota</taxon>
        <taxon>Metazoa</taxon>
        <taxon>Chordata</taxon>
        <taxon>Craniata</taxon>
        <taxon>Vertebrata</taxon>
        <taxon>Euteleostomi</taxon>
        <taxon>Mammalia</taxon>
        <taxon>Eutheria</taxon>
        <taxon>Euarchontoglires</taxon>
        <taxon>Glires</taxon>
        <taxon>Rodentia</taxon>
        <taxon>Hystricomorpha</taxon>
        <taxon>Bathyergidae</taxon>
        <taxon>Fukomys</taxon>
    </lineage>
</organism>
<keyword evidence="6 8" id="KW-1015">Disulfide bond</keyword>
<reference evidence="13 14" key="1">
    <citation type="submission" date="2013-11" db="EMBL/GenBank/DDBJ databases">
        <title>The Damaraland mole rat (Fukomys damarensis) genome and evolution of African mole rats.</title>
        <authorList>
            <person name="Gladyshev V.N."/>
            <person name="Fang X."/>
        </authorList>
    </citation>
    <scope>NUCLEOTIDE SEQUENCE [LARGE SCALE GENOMIC DNA]</scope>
    <source>
        <tissue evidence="13">Liver</tissue>
    </source>
</reference>
<keyword evidence="9 13" id="KW-0223">Dioxygenase</keyword>
<dbReference type="AlphaFoldDB" id="A0A091DZC3"/>
<accession>A0A091DZC3</accession>
<dbReference type="GO" id="GO:0006508">
    <property type="term" value="P:proteolysis"/>
    <property type="evidence" value="ECO:0007669"/>
    <property type="project" value="InterPro"/>
</dbReference>
<sequence>MQAGVQCDSWGGTVARGPNSSHDPGRGGRLCACVGKAAAAPLFTRRRVRKPNQHFASRSCLQTKWFSKKSAQEPGAPSPLKREPGTRPAEPRGPRPRALNSTRRERPAFLGEPCRPGTETLGGLEKLQGNASNNLQDEISYIIAIDEKPYIVHLQPREPLRSWNHPNIIVWERCAVSSLTSASHTRDVNVILVDAAELGVWSGLAGGESETPVPDLLPLYLEMYIVVDKALYDYLGSDSVTITNKVIEMINIVNSMFAQLNVMIVLSSLELWSDTNKISTDGEADELLYKFLEWKQSHLSLKPHDVAFLFIYRDYPDYVAATFPEKMCFIPYSAGIALYPKGMTLETFAVIVTQMLGLSLGIAYDDPVKCQCSEAICIMNLEAMQSGGVKTFSSCSLSDFQRFISKVGVGCLQNKPQMQRGQRCGNGIREGNEFCDCGTIQFSGANVVCRAKKDPECDVEEYCTGVSPRCPGDVYIRNGHLCKSNKHMCYNGFCIDLDSRCEQNFGKGSRNAPFLCYKEIHSQIDRFGNCGSRDGIMTYCGWRNSMCGRLVCTFPTRKPYIRTNATAIYVRVKNYTCITADFNRYGDFVSADTFRIPDGSECDTERYVLEQRRKECAFSLVWKEGDICESGNTRCPRHLGFAALDPLADFSHHYTRSPLPDSVGSGDLGQGGPVEQTARMAQDRICPVESSWEIFQKYHIDEDVGFALPNPLEELHGEYNAWILIAKDLTELIKTGQFREEVEKLPMLSTDDLKGHDEQRLAHLALGFITMAYVWHRGDGDVRKVLPSNIAVPYCELSEKLGLPPILVYADCVLANWKKKDPSGNMDILFSFPGGDCSKGFFLVSLLVETAAFSAIKVIPTVLRAVHHEDEEALQIALLDIAENLKHALEVFKKIGYVDPNLFYKVLRVYLSGWKGNPELPEGLLYQGVWDTPKQFAGGSAGQSSIFQCLDLVLGTGQTTDRGPAAEFLKDMQAYMPLAHQKFLCFLESCPSAREFVLSRGSANLKEAYDKSVQALVSLRNYHLGVVKMYLLDPAKNQSREEKTAGEPSEQESRGTGGTDFMKVLKTIRTKTAQSLLKDR</sequence>
<keyword evidence="14" id="KW-1185">Reference proteome</keyword>
<dbReference type="GO" id="GO:0004833">
    <property type="term" value="F:L-tryptophan 2,3-dioxygenase activity"/>
    <property type="evidence" value="ECO:0007669"/>
    <property type="project" value="TreeGrafter"/>
</dbReference>
<protein>
    <recommendedName>
        <fullName evidence="9">Indoleamine 2,3-dioxygenase 1</fullName>
        <shortName evidence="9">IDO-1</shortName>
        <ecNumber evidence="9">1.13.11.52</ecNumber>
    </recommendedName>
</protein>
<keyword evidence="9" id="KW-0560">Oxidoreductase</keyword>
<comment type="caution">
    <text evidence="8">Lacks conserved residue(s) required for the propagation of feature annotation.</text>
</comment>
<dbReference type="STRING" id="885580.ENSFDAP00000017588"/>
<comment type="similarity">
    <text evidence="2 9">Belongs to the indoleamine 2,3-dioxygenase family.</text>
</comment>
<dbReference type="Pfam" id="PF08516">
    <property type="entry name" value="ADAM_CR"/>
    <property type="match status" value="1"/>
</dbReference>
<dbReference type="GO" id="GO:0046872">
    <property type="term" value="F:metal ion binding"/>
    <property type="evidence" value="ECO:0007669"/>
    <property type="project" value="UniProtKB-UniRule"/>
</dbReference>
<evidence type="ECO:0000256" key="6">
    <source>
        <dbReference type="ARBA" id="ARBA00023157"/>
    </source>
</evidence>
<dbReference type="GO" id="GO:0002376">
    <property type="term" value="P:immune system process"/>
    <property type="evidence" value="ECO:0007669"/>
    <property type="project" value="UniProtKB-KW"/>
</dbReference>
<dbReference type="SUPFAM" id="SSF55486">
    <property type="entry name" value="Metalloproteases ('zincins'), catalytic domain"/>
    <property type="match status" value="1"/>
</dbReference>
<evidence type="ECO:0000256" key="5">
    <source>
        <dbReference type="ARBA" id="ARBA00023079"/>
    </source>
</evidence>
<dbReference type="Proteomes" id="UP000028990">
    <property type="component" value="Unassembled WGS sequence"/>
</dbReference>
<dbReference type="GO" id="GO:0016020">
    <property type="term" value="C:membrane"/>
    <property type="evidence" value="ECO:0007669"/>
    <property type="project" value="UniProtKB-SubCell"/>
</dbReference>
<evidence type="ECO:0000259" key="12">
    <source>
        <dbReference type="PROSITE" id="PS50215"/>
    </source>
</evidence>
<proteinExistence type="inferred from homology"/>
<evidence type="ECO:0000256" key="7">
    <source>
        <dbReference type="PIRSR" id="PIRSR600898-1"/>
    </source>
</evidence>
<evidence type="ECO:0000313" key="14">
    <source>
        <dbReference type="Proteomes" id="UP000028990"/>
    </source>
</evidence>
<feature type="disulfide bond" evidence="8">
    <location>
        <begin position="372"/>
        <end position="377"/>
    </location>
</feature>
<dbReference type="InterPro" id="IPR024079">
    <property type="entry name" value="MetalloPept_cat_dom_sf"/>
</dbReference>
<feature type="binding site" description="proximal binding residue" evidence="7">
    <location>
        <position position="1023"/>
    </location>
    <ligand>
        <name>heme b</name>
        <dbReference type="ChEBI" id="CHEBI:60344"/>
    </ligand>
    <ligandPart>
        <name>Fe</name>
        <dbReference type="ChEBI" id="CHEBI:18248"/>
    </ligandPart>
</feature>
<keyword evidence="5 9" id="KW-0823">Tryptophan catabolism</keyword>
<dbReference type="PANTHER" id="PTHR28657">
    <property type="entry name" value="INDOLEAMINE 2,3-DIOXYGENASE"/>
    <property type="match status" value="1"/>
</dbReference>
<feature type="region of interest" description="Disordered" evidence="10">
    <location>
        <begin position="66"/>
        <end position="125"/>
    </location>
</feature>
<dbReference type="PROSITE" id="PS50215">
    <property type="entry name" value="ADAM_MEPRO"/>
    <property type="match status" value="1"/>
</dbReference>
<dbReference type="SUPFAM" id="SSF57552">
    <property type="entry name" value="Blood coagulation inhibitor (disintegrin)"/>
    <property type="match status" value="1"/>
</dbReference>
<dbReference type="Pfam" id="PF01231">
    <property type="entry name" value="IDO"/>
    <property type="match status" value="1"/>
</dbReference>
<feature type="domain" description="Peptidase M12B" evidence="12">
    <location>
        <begin position="219"/>
        <end position="416"/>
    </location>
</feature>
<evidence type="ECO:0000256" key="8">
    <source>
        <dbReference type="PROSITE-ProRule" id="PRU00276"/>
    </source>
</evidence>
<comment type="subunit">
    <text evidence="9">Monomer.</text>
</comment>
<dbReference type="GO" id="GO:0005829">
    <property type="term" value="C:cytosol"/>
    <property type="evidence" value="ECO:0007669"/>
    <property type="project" value="UniProtKB-SubCell"/>
</dbReference>
<dbReference type="InterPro" id="IPR006586">
    <property type="entry name" value="ADAM_Cys-rich"/>
</dbReference>
<feature type="region of interest" description="Disordered" evidence="10">
    <location>
        <begin position="1"/>
        <end position="25"/>
    </location>
</feature>